<evidence type="ECO:0000313" key="7">
    <source>
        <dbReference type="EMBL" id="EQD36783.1"/>
    </source>
</evidence>
<dbReference type="Pfam" id="PF00483">
    <property type="entry name" value="NTP_transferase"/>
    <property type="match status" value="1"/>
</dbReference>
<protein>
    <recommendedName>
        <fullName evidence="2">UTP--glucose-1-phosphate uridylyltransferase</fullName>
        <ecNumber evidence="2">2.7.7.9</ecNumber>
    </recommendedName>
</protein>
<dbReference type="AlphaFoldDB" id="T0YUU3"/>
<dbReference type="PANTHER" id="PTHR43197">
    <property type="entry name" value="UTP--GLUCOSE-1-PHOSPHATE URIDYLYLTRANSFERASE"/>
    <property type="match status" value="1"/>
</dbReference>
<evidence type="ECO:0000256" key="5">
    <source>
        <dbReference type="ARBA" id="ARBA00048128"/>
    </source>
</evidence>
<comment type="similarity">
    <text evidence="1">Belongs to the UDPGP type 2 family.</text>
</comment>
<dbReference type="GO" id="GO:0003983">
    <property type="term" value="F:UTP:glucose-1-phosphate uridylyltransferase activity"/>
    <property type="evidence" value="ECO:0007669"/>
    <property type="project" value="UniProtKB-EC"/>
</dbReference>
<dbReference type="GO" id="GO:0006011">
    <property type="term" value="P:UDP-alpha-D-glucose metabolic process"/>
    <property type="evidence" value="ECO:0007669"/>
    <property type="project" value="InterPro"/>
</dbReference>
<accession>T0YUU3</accession>
<gene>
    <name evidence="7" type="ORF">B1A_17781</name>
</gene>
<organism evidence="7">
    <name type="scientific">mine drainage metagenome</name>
    <dbReference type="NCBI Taxonomy" id="410659"/>
    <lineage>
        <taxon>unclassified sequences</taxon>
        <taxon>metagenomes</taxon>
        <taxon>ecological metagenomes</taxon>
    </lineage>
</organism>
<evidence type="ECO:0000256" key="4">
    <source>
        <dbReference type="ARBA" id="ARBA00022695"/>
    </source>
</evidence>
<dbReference type="InterPro" id="IPR005771">
    <property type="entry name" value="GalU_uridylyltTrfase_bac/arc"/>
</dbReference>
<evidence type="ECO:0000256" key="3">
    <source>
        <dbReference type="ARBA" id="ARBA00022679"/>
    </source>
</evidence>
<dbReference type="SUPFAM" id="SSF53448">
    <property type="entry name" value="Nucleotide-diphospho-sugar transferases"/>
    <property type="match status" value="1"/>
</dbReference>
<comment type="caution">
    <text evidence="7">The sequence shown here is derived from an EMBL/GenBank/DDBJ whole genome shotgun (WGS) entry which is preliminary data.</text>
</comment>
<evidence type="ECO:0000256" key="1">
    <source>
        <dbReference type="ARBA" id="ARBA00006890"/>
    </source>
</evidence>
<name>T0YUU3_9ZZZZ</name>
<dbReference type="InterPro" id="IPR029044">
    <property type="entry name" value="Nucleotide-diphossugar_trans"/>
</dbReference>
<dbReference type="EC" id="2.7.7.9" evidence="2"/>
<dbReference type="Gene3D" id="3.90.550.10">
    <property type="entry name" value="Spore Coat Polysaccharide Biosynthesis Protein SpsA, Chain A"/>
    <property type="match status" value="1"/>
</dbReference>
<reference evidence="7" key="2">
    <citation type="journal article" date="2014" name="ISME J.">
        <title>Microbial stratification in low pH oxic and suboxic macroscopic growths along an acid mine drainage.</title>
        <authorList>
            <person name="Mendez-Garcia C."/>
            <person name="Mesa V."/>
            <person name="Sprenger R.R."/>
            <person name="Richter M."/>
            <person name="Diez M.S."/>
            <person name="Solano J."/>
            <person name="Bargiela R."/>
            <person name="Golyshina O.V."/>
            <person name="Manteca A."/>
            <person name="Ramos J.L."/>
            <person name="Gallego J.R."/>
            <person name="Llorente I."/>
            <person name="Martins Dos Santos V.A."/>
            <person name="Jensen O.N."/>
            <person name="Pelaez A.I."/>
            <person name="Sanchez J."/>
            <person name="Ferrer M."/>
        </authorList>
    </citation>
    <scope>NUCLEOTIDE SEQUENCE</scope>
</reference>
<sequence>MPTGFGDAVKIVKTFVDGDSFILNAGDGVILDKTVYYDIINEGSYKNINILTGFETDSPRNYGNAEITKEGDVIGVIEKPEYPRSNIALCATYVLESAIFDELELNSNTNELTPSINSMIGKGRKFRFKVIPRKKWISVGVAKKYITALSTSLEDINCQETSS</sequence>
<keyword evidence="4" id="KW-0548">Nucleotidyltransferase</keyword>
<proteinExistence type="inferred from homology"/>
<evidence type="ECO:0000259" key="6">
    <source>
        <dbReference type="Pfam" id="PF00483"/>
    </source>
</evidence>
<dbReference type="InterPro" id="IPR005835">
    <property type="entry name" value="NTP_transferase_dom"/>
</dbReference>
<keyword evidence="3 7" id="KW-0808">Transferase</keyword>
<reference evidence="7" key="1">
    <citation type="submission" date="2013-08" db="EMBL/GenBank/DDBJ databases">
        <authorList>
            <person name="Mendez C."/>
            <person name="Richter M."/>
            <person name="Ferrer M."/>
            <person name="Sanchez J."/>
        </authorList>
    </citation>
    <scope>NUCLEOTIDE SEQUENCE</scope>
</reference>
<dbReference type="PANTHER" id="PTHR43197:SF1">
    <property type="entry name" value="UTP--GLUCOSE-1-PHOSPHATE URIDYLYLTRANSFERASE"/>
    <property type="match status" value="1"/>
</dbReference>
<comment type="catalytic activity">
    <reaction evidence="5">
        <text>alpha-D-glucose 1-phosphate + UTP + H(+) = UDP-alpha-D-glucose + diphosphate</text>
        <dbReference type="Rhea" id="RHEA:19889"/>
        <dbReference type="ChEBI" id="CHEBI:15378"/>
        <dbReference type="ChEBI" id="CHEBI:33019"/>
        <dbReference type="ChEBI" id="CHEBI:46398"/>
        <dbReference type="ChEBI" id="CHEBI:58601"/>
        <dbReference type="ChEBI" id="CHEBI:58885"/>
        <dbReference type="EC" id="2.7.7.9"/>
    </reaction>
</comment>
<evidence type="ECO:0000256" key="2">
    <source>
        <dbReference type="ARBA" id="ARBA00012415"/>
    </source>
</evidence>
<feature type="domain" description="Nucleotidyl transferase" evidence="6">
    <location>
        <begin position="3"/>
        <end position="151"/>
    </location>
</feature>
<dbReference type="EMBL" id="AUZX01013089">
    <property type="protein sequence ID" value="EQD36783.1"/>
    <property type="molecule type" value="Genomic_DNA"/>
</dbReference>